<keyword evidence="2" id="KW-1185">Reference proteome</keyword>
<sequence>MRNNSPIGDTKTTEPTSATPGNDDGAAGNDDGDRKETDNVGFIVDDYMMDEIEEDDGSDEEDDLFDSVCAICDNGGDLLCCEGRCMRSFHATVEAGSESQCESLGFSSDQVKAMPNFFCKNCQYKQHQCFSCGELGSSDKLSGAEVFPCVSATCGRFYHPHCVAKMLHRESPADVKESRLKIAAGESFTCPIHKCIVCKQGEDKMDHDLQFAVCRRCPKSYHRKCLPRKIAFEDLDDEGIVQRAWGDLIPNRILIYCLKHAIDEDMETPIRNHLKFPGDGQKKAKQASHQFPSRDKILNRERSLAREDAPRERTLSKAQKGVELSSTIQEVDSSKKKVKRSNEPDFCKKQKVGDSSSKPFNKTTSTRVSKSTTERWFDSSNMHPESNNSRQKGTLTCERKQTLKLDDDAKRRILALMKHATSSITLEDIIKKHRGSNMYGVSPKHVVDKSTTLGKVEGSVEALHAALEKLEEGCSMEDAKAVCEPGLLHQMVRWKTKLRVYLAPFLHGVRYTSYGRHFTKVDKLKEIVDKLHWYIQDGDMIVDFCCGANDFSVLVKKKLDETGKKCLYKNFDLLQAKNDFNFEKRDWMSVQQKELSPGSQLIMGLNPPFGVNAALANKFIDKALAFKPKLLILIVPAETERLEKKRTPYDLVWEDAAMLAGKSFYLPGSVDVNNNELEDWNLDPPPLYLWSRPDWTTKHKAIAQQQRHLSRAREQRHLEDDHDLNSQPLVANGDLEQSELHEPLQERGASVSQIHKEGFPVGSGESEVPGSHSHEENQSNKNSNKKRKRNRGKHGREFLTERVTESRSDFRTASEPAFAGDIATSYGNSYVGGGNLGGQFGLYHREYRPDFHSYGQQYPSVLGQSTSFLGGQQRPGHLGLLAADSSYNTRNVSTMQRYAPRLDELNHTRTNTSWYDPVTAGRNGIPDPRATQNGYVYPPSAYGPFWQ</sequence>
<evidence type="ECO:0000313" key="2">
    <source>
        <dbReference type="Proteomes" id="UP000828048"/>
    </source>
</evidence>
<dbReference type="EMBL" id="CM037154">
    <property type="protein sequence ID" value="KAH7860777.1"/>
    <property type="molecule type" value="Genomic_DNA"/>
</dbReference>
<gene>
    <name evidence="1" type="ORF">Vadar_017882</name>
</gene>
<dbReference type="Proteomes" id="UP000828048">
    <property type="component" value="Chromosome 4"/>
</dbReference>
<protein>
    <submittedName>
        <fullName evidence="1">Uncharacterized protein</fullName>
    </submittedName>
</protein>
<evidence type="ECO:0000313" key="1">
    <source>
        <dbReference type="EMBL" id="KAH7860777.1"/>
    </source>
</evidence>
<proteinExistence type="predicted"/>
<comment type="caution">
    <text evidence="1">The sequence shown here is derived from an EMBL/GenBank/DDBJ whole genome shotgun (WGS) entry which is preliminary data.</text>
</comment>
<organism evidence="1 2">
    <name type="scientific">Vaccinium darrowii</name>
    <dbReference type="NCBI Taxonomy" id="229202"/>
    <lineage>
        <taxon>Eukaryota</taxon>
        <taxon>Viridiplantae</taxon>
        <taxon>Streptophyta</taxon>
        <taxon>Embryophyta</taxon>
        <taxon>Tracheophyta</taxon>
        <taxon>Spermatophyta</taxon>
        <taxon>Magnoliopsida</taxon>
        <taxon>eudicotyledons</taxon>
        <taxon>Gunneridae</taxon>
        <taxon>Pentapetalae</taxon>
        <taxon>asterids</taxon>
        <taxon>Ericales</taxon>
        <taxon>Ericaceae</taxon>
        <taxon>Vaccinioideae</taxon>
        <taxon>Vaccinieae</taxon>
        <taxon>Vaccinium</taxon>
    </lineage>
</organism>
<accession>A0ACB7Z602</accession>
<reference evidence="1 2" key="1">
    <citation type="journal article" date="2021" name="Hortic Res">
        <title>High-quality reference genome and annotation aids understanding of berry development for evergreen blueberry (Vaccinium darrowii).</title>
        <authorList>
            <person name="Yu J."/>
            <person name="Hulse-Kemp A.M."/>
            <person name="Babiker E."/>
            <person name="Staton M."/>
        </authorList>
    </citation>
    <scope>NUCLEOTIDE SEQUENCE [LARGE SCALE GENOMIC DNA]</scope>
    <source>
        <strain evidence="2">cv. NJ 8807/NJ 8810</strain>
        <tissue evidence="1">Young leaf</tissue>
    </source>
</reference>
<name>A0ACB7Z602_9ERIC</name>